<evidence type="ECO:0008006" key="3">
    <source>
        <dbReference type="Google" id="ProtNLM"/>
    </source>
</evidence>
<comment type="caution">
    <text evidence="1">The sequence shown here is derived from an EMBL/GenBank/DDBJ whole genome shotgun (WGS) entry which is preliminary data.</text>
</comment>
<name>A0A3A8I8H4_9BACT</name>
<protein>
    <recommendedName>
        <fullName evidence="3">Tetratricopeptide repeat protein</fullName>
    </recommendedName>
</protein>
<reference evidence="1 2" key="1">
    <citation type="submission" date="2020-05" db="EMBL/GenBank/DDBJ databases">
        <authorList>
            <person name="Whitworth D."/>
        </authorList>
    </citation>
    <scope>NUCLEOTIDE SEQUENCE [LARGE SCALE GENOMIC DNA]</scope>
    <source>
        <strain evidence="1 2">AB043B</strain>
    </source>
</reference>
<proteinExistence type="predicted"/>
<evidence type="ECO:0000313" key="2">
    <source>
        <dbReference type="Proteomes" id="UP000563426"/>
    </source>
</evidence>
<accession>A0A3A8I8H4</accession>
<dbReference type="OrthoDB" id="1551390at2"/>
<organism evidence="1 2">
    <name type="scientific">Corallococcus exercitus</name>
    <dbReference type="NCBI Taxonomy" id="2316736"/>
    <lineage>
        <taxon>Bacteria</taxon>
        <taxon>Pseudomonadati</taxon>
        <taxon>Myxococcota</taxon>
        <taxon>Myxococcia</taxon>
        <taxon>Myxococcales</taxon>
        <taxon>Cystobacterineae</taxon>
        <taxon>Myxococcaceae</taxon>
        <taxon>Corallococcus</taxon>
    </lineage>
</organism>
<keyword evidence="2" id="KW-1185">Reference proteome</keyword>
<gene>
    <name evidence="1" type="ORF">HMI49_29120</name>
</gene>
<dbReference type="AlphaFoldDB" id="A0A3A8I8H4"/>
<dbReference type="Gene3D" id="1.25.40.10">
    <property type="entry name" value="Tetratricopeptide repeat domain"/>
    <property type="match status" value="1"/>
</dbReference>
<dbReference type="Proteomes" id="UP000563426">
    <property type="component" value="Unassembled WGS sequence"/>
</dbReference>
<sequence length="145" mass="16149">MTSISDETHERITDLCAQGDAAAGDDDFEQALKHFKAALALIPEPTRDHPQNTWVRAAIGDMYFQLERFEDCFKHFVEAVHSPDGLGNPFIHLRLGQSALELGDEARAADELARAFMGGGEELFDGDDAKYLEFIQSRLRPPEDA</sequence>
<dbReference type="EMBL" id="JABFJV010000214">
    <property type="protein sequence ID" value="NOK37263.1"/>
    <property type="molecule type" value="Genomic_DNA"/>
</dbReference>
<evidence type="ECO:0000313" key="1">
    <source>
        <dbReference type="EMBL" id="NOK37263.1"/>
    </source>
</evidence>
<dbReference type="SUPFAM" id="SSF48452">
    <property type="entry name" value="TPR-like"/>
    <property type="match status" value="1"/>
</dbReference>
<dbReference type="RefSeq" id="WP_120527750.1">
    <property type="nucleotide sequence ID" value="NZ_JABFJV010000214.1"/>
</dbReference>
<dbReference type="InterPro" id="IPR011990">
    <property type="entry name" value="TPR-like_helical_dom_sf"/>
</dbReference>